<reference evidence="1" key="1">
    <citation type="submission" date="2023-07" db="EMBL/GenBank/DDBJ databases">
        <title>draft genome sequence of fig (Ficus carica).</title>
        <authorList>
            <person name="Takahashi T."/>
            <person name="Nishimura K."/>
        </authorList>
    </citation>
    <scope>NUCLEOTIDE SEQUENCE</scope>
</reference>
<evidence type="ECO:0000313" key="1">
    <source>
        <dbReference type="EMBL" id="GMN37056.1"/>
    </source>
</evidence>
<comment type="caution">
    <text evidence="1">The sequence shown here is derived from an EMBL/GenBank/DDBJ whole genome shotgun (WGS) entry which is preliminary data.</text>
</comment>
<sequence>MLGRLPMACSGCELVAIYYRGLELRVYIRAPSWYQGPTADWELNRIQTP</sequence>
<proteinExistence type="predicted"/>
<gene>
    <name evidence="1" type="ORF">TIFTF001_006500</name>
</gene>
<name>A0AA88ABE3_FICCA</name>
<evidence type="ECO:0000313" key="2">
    <source>
        <dbReference type="Proteomes" id="UP001187192"/>
    </source>
</evidence>
<keyword evidence="2" id="KW-1185">Reference proteome</keyword>
<protein>
    <submittedName>
        <fullName evidence="1">Uncharacterized protein</fullName>
    </submittedName>
</protein>
<dbReference type="EMBL" id="BTGU01000006">
    <property type="protein sequence ID" value="GMN37056.1"/>
    <property type="molecule type" value="Genomic_DNA"/>
</dbReference>
<accession>A0AA88ABE3</accession>
<dbReference type="Proteomes" id="UP001187192">
    <property type="component" value="Unassembled WGS sequence"/>
</dbReference>
<organism evidence="1 2">
    <name type="scientific">Ficus carica</name>
    <name type="common">Common fig</name>
    <dbReference type="NCBI Taxonomy" id="3494"/>
    <lineage>
        <taxon>Eukaryota</taxon>
        <taxon>Viridiplantae</taxon>
        <taxon>Streptophyta</taxon>
        <taxon>Embryophyta</taxon>
        <taxon>Tracheophyta</taxon>
        <taxon>Spermatophyta</taxon>
        <taxon>Magnoliopsida</taxon>
        <taxon>eudicotyledons</taxon>
        <taxon>Gunneridae</taxon>
        <taxon>Pentapetalae</taxon>
        <taxon>rosids</taxon>
        <taxon>fabids</taxon>
        <taxon>Rosales</taxon>
        <taxon>Moraceae</taxon>
        <taxon>Ficeae</taxon>
        <taxon>Ficus</taxon>
    </lineage>
</organism>
<dbReference type="AlphaFoldDB" id="A0AA88ABE3"/>